<organism evidence="3 4">
    <name type="scientific">Zophobas morio</name>
    <dbReference type="NCBI Taxonomy" id="2755281"/>
    <lineage>
        <taxon>Eukaryota</taxon>
        <taxon>Metazoa</taxon>
        <taxon>Ecdysozoa</taxon>
        <taxon>Arthropoda</taxon>
        <taxon>Hexapoda</taxon>
        <taxon>Insecta</taxon>
        <taxon>Pterygota</taxon>
        <taxon>Neoptera</taxon>
        <taxon>Endopterygota</taxon>
        <taxon>Coleoptera</taxon>
        <taxon>Polyphaga</taxon>
        <taxon>Cucujiformia</taxon>
        <taxon>Tenebrionidae</taxon>
        <taxon>Zophobas</taxon>
    </lineage>
</organism>
<accession>A0AA38M9E0</accession>
<evidence type="ECO:0000313" key="4">
    <source>
        <dbReference type="Proteomes" id="UP001168821"/>
    </source>
</evidence>
<keyword evidence="4" id="KW-1185">Reference proteome</keyword>
<feature type="signal peptide" evidence="1">
    <location>
        <begin position="1"/>
        <end position="17"/>
    </location>
</feature>
<dbReference type="AlphaFoldDB" id="A0AA38M9E0"/>
<dbReference type="Proteomes" id="UP001168821">
    <property type="component" value="Unassembled WGS sequence"/>
</dbReference>
<gene>
    <name evidence="3" type="ORF">Zmor_019458</name>
</gene>
<evidence type="ECO:0000256" key="1">
    <source>
        <dbReference type="SAM" id="SignalP"/>
    </source>
</evidence>
<evidence type="ECO:0000313" key="3">
    <source>
        <dbReference type="EMBL" id="KAJ3647587.1"/>
    </source>
</evidence>
<keyword evidence="1" id="KW-0732">Signal</keyword>
<sequence length="409" mass="45075">MTLRAISFFCFVCVAKAAFPPSLRYPIPVSVNRIVNANVTCDQRSFNATVTLQHPFKGLVFARDFSHECNTLGTLSNSVTVSLPTSGCGIRLSSRINENSHKEMVYSVVLVAQQDRHLRQIADQEKYLECVVEDDAFSIKSNSVAQALKTTLLERTTKNQRSGRMKKEDTKDLVGEEMDEALSASRAWMEITPEDQLHKFTDTLKVGESAILTLKSTLPSGIGWKVVECVAHDGLGDSSQRLLDDDGCPIDELLLPSPQMGPVQAISLMKHQEAFAKFAAFKFPDRDRLHLSCYLELCRGSCPNVDCGAKSEGLENRLGRTLAKGTQGEVLDRLKVFNSVEVLAPAIDDLRKSDNLQISGEFVVCRGEVVYRGSVPKWGVLGFLRGWIKGGVYIGALGGVVVKRKSKFV</sequence>
<reference evidence="3" key="1">
    <citation type="journal article" date="2023" name="G3 (Bethesda)">
        <title>Whole genome assemblies of Zophobas morio and Tenebrio molitor.</title>
        <authorList>
            <person name="Kaur S."/>
            <person name="Stinson S.A."/>
            <person name="diCenzo G.C."/>
        </authorList>
    </citation>
    <scope>NUCLEOTIDE SEQUENCE</scope>
    <source>
        <strain evidence="3">QUZm001</strain>
    </source>
</reference>
<proteinExistence type="predicted"/>
<feature type="domain" description="ZP" evidence="2">
    <location>
        <begin position="40"/>
        <end position="314"/>
    </location>
</feature>
<feature type="chain" id="PRO_5041446635" description="ZP domain-containing protein" evidence="1">
    <location>
        <begin position="18"/>
        <end position="409"/>
    </location>
</feature>
<dbReference type="PANTHER" id="PTHR46560:SF5">
    <property type="entry name" value="CYPHER, ISOFORM B"/>
    <property type="match status" value="1"/>
</dbReference>
<dbReference type="SMART" id="SM00241">
    <property type="entry name" value="ZP"/>
    <property type="match status" value="1"/>
</dbReference>
<dbReference type="PROSITE" id="PS51034">
    <property type="entry name" value="ZP_2"/>
    <property type="match status" value="1"/>
</dbReference>
<comment type="caution">
    <text evidence="3">The sequence shown here is derived from an EMBL/GenBank/DDBJ whole genome shotgun (WGS) entry which is preliminary data.</text>
</comment>
<dbReference type="PANTHER" id="PTHR46560">
    <property type="entry name" value="CYPHER, ISOFORM B"/>
    <property type="match status" value="1"/>
</dbReference>
<dbReference type="InterPro" id="IPR001507">
    <property type="entry name" value="ZP_dom"/>
</dbReference>
<dbReference type="EMBL" id="JALNTZ010000006">
    <property type="protein sequence ID" value="KAJ3647587.1"/>
    <property type="molecule type" value="Genomic_DNA"/>
</dbReference>
<protein>
    <recommendedName>
        <fullName evidence="2">ZP domain-containing protein</fullName>
    </recommendedName>
</protein>
<evidence type="ECO:0000259" key="2">
    <source>
        <dbReference type="PROSITE" id="PS51034"/>
    </source>
</evidence>
<name>A0AA38M9E0_9CUCU</name>